<dbReference type="RefSeq" id="WP_369047245.1">
    <property type="nucleotide sequence ID" value="NZ_CP163302.1"/>
</dbReference>
<keyword evidence="2 8" id="KW-0963">Cytoplasm</keyword>
<dbReference type="Gene3D" id="3.40.50.300">
    <property type="entry name" value="P-loop containing nucleotide triphosphate hydrolases"/>
    <property type="match status" value="1"/>
</dbReference>
<dbReference type="KEGG" id="spue:AB5L97_09010"/>
<comment type="subcellular location">
    <subcellularLocation>
        <location evidence="8">Cytoplasm</location>
    </subcellularLocation>
</comment>
<dbReference type="Pfam" id="PF01121">
    <property type="entry name" value="CoaE"/>
    <property type="match status" value="1"/>
</dbReference>
<dbReference type="GO" id="GO:0005737">
    <property type="term" value="C:cytoplasm"/>
    <property type="evidence" value="ECO:0007669"/>
    <property type="project" value="UniProtKB-SubCell"/>
</dbReference>
<dbReference type="InterPro" id="IPR027417">
    <property type="entry name" value="P-loop_NTPase"/>
</dbReference>
<keyword evidence="3 8" id="KW-0808">Transferase</keyword>
<dbReference type="EMBL" id="CP163302">
    <property type="protein sequence ID" value="XDP47096.1"/>
    <property type="molecule type" value="Genomic_DNA"/>
</dbReference>
<evidence type="ECO:0000313" key="10">
    <source>
        <dbReference type="EMBL" id="XDP47096.1"/>
    </source>
</evidence>
<dbReference type="NCBIfam" id="TIGR00152">
    <property type="entry name" value="dephospho-CoA kinase"/>
    <property type="match status" value="1"/>
</dbReference>
<gene>
    <name evidence="8 10" type="primary">coaE</name>
    <name evidence="10" type="ORF">AB5L97_09010</name>
</gene>
<comment type="similarity">
    <text evidence="1 8">Belongs to the CoaE family.</text>
</comment>
<accession>A0AB39L7X3</accession>
<dbReference type="CDD" id="cd02022">
    <property type="entry name" value="DPCK"/>
    <property type="match status" value="1"/>
</dbReference>
<evidence type="ECO:0000256" key="7">
    <source>
        <dbReference type="ARBA" id="ARBA00022993"/>
    </source>
</evidence>
<dbReference type="SUPFAM" id="SSF52540">
    <property type="entry name" value="P-loop containing nucleoside triphosphate hydrolases"/>
    <property type="match status" value="1"/>
</dbReference>
<keyword evidence="7 8" id="KW-0173">Coenzyme A biosynthesis</keyword>
<name>A0AB39L7X3_9MICC</name>
<keyword evidence="4 8" id="KW-0547">Nucleotide-binding</keyword>
<comment type="catalytic activity">
    <reaction evidence="8">
        <text>3'-dephospho-CoA + ATP = ADP + CoA + H(+)</text>
        <dbReference type="Rhea" id="RHEA:18245"/>
        <dbReference type="ChEBI" id="CHEBI:15378"/>
        <dbReference type="ChEBI" id="CHEBI:30616"/>
        <dbReference type="ChEBI" id="CHEBI:57287"/>
        <dbReference type="ChEBI" id="CHEBI:57328"/>
        <dbReference type="ChEBI" id="CHEBI:456216"/>
        <dbReference type="EC" id="2.7.1.24"/>
    </reaction>
</comment>
<evidence type="ECO:0000256" key="3">
    <source>
        <dbReference type="ARBA" id="ARBA00022679"/>
    </source>
</evidence>
<proteinExistence type="inferred from homology"/>
<evidence type="ECO:0000256" key="4">
    <source>
        <dbReference type="ARBA" id="ARBA00022741"/>
    </source>
</evidence>
<evidence type="ECO:0000256" key="6">
    <source>
        <dbReference type="ARBA" id="ARBA00022840"/>
    </source>
</evidence>
<reference evidence="10" key="1">
    <citation type="submission" date="2024-07" db="EMBL/GenBank/DDBJ databases">
        <authorList>
            <person name="fu j."/>
        </authorList>
    </citation>
    <scope>NUCLEOTIDE SEQUENCE</scope>
    <source>
        <strain evidence="10">P10A9</strain>
    </source>
</reference>
<organism evidence="10">
    <name type="scientific">Sinomonas puerhi</name>
    <dbReference type="NCBI Taxonomy" id="3238584"/>
    <lineage>
        <taxon>Bacteria</taxon>
        <taxon>Bacillati</taxon>
        <taxon>Actinomycetota</taxon>
        <taxon>Actinomycetes</taxon>
        <taxon>Micrococcales</taxon>
        <taxon>Micrococcaceae</taxon>
        <taxon>Sinomonas</taxon>
    </lineage>
</organism>
<dbReference type="NCBIfam" id="NF002879">
    <property type="entry name" value="PRK03333.1"/>
    <property type="match status" value="1"/>
</dbReference>
<evidence type="ECO:0000256" key="2">
    <source>
        <dbReference type="ARBA" id="ARBA00022490"/>
    </source>
</evidence>
<dbReference type="GO" id="GO:0004140">
    <property type="term" value="F:dephospho-CoA kinase activity"/>
    <property type="evidence" value="ECO:0007669"/>
    <property type="project" value="UniProtKB-UniRule"/>
</dbReference>
<dbReference type="EC" id="2.7.1.24" evidence="8 9"/>
<feature type="binding site" evidence="8">
    <location>
        <begin position="11"/>
        <end position="16"/>
    </location>
    <ligand>
        <name>ATP</name>
        <dbReference type="ChEBI" id="CHEBI:30616"/>
    </ligand>
</feature>
<keyword evidence="5 8" id="KW-0418">Kinase</keyword>
<dbReference type="PROSITE" id="PS51219">
    <property type="entry name" value="DPCK"/>
    <property type="match status" value="1"/>
</dbReference>
<evidence type="ECO:0000256" key="5">
    <source>
        <dbReference type="ARBA" id="ARBA00022777"/>
    </source>
</evidence>
<evidence type="ECO:0000256" key="1">
    <source>
        <dbReference type="ARBA" id="ARBA00009018"/>
    </source>
</evidence>
<dbReference type="GO" id="GO:0015937">
    <property type="term" value="P:coenzyme A biosynthetic process"/>
    <property type="evidence" value="ECO:0007669"/>
    <property type="project" value="UniProtKB-UniRule"/>
</dbReference>
<dbReference type="GO" id="GO:0005524">
    <property type="term" value="F:ATP binding"/>
    <property type="evidence" value="ECO:0007669"/>
    <property type="project" value="UniProtKB-UniRule"/>
</dbReference>
<evidence type="ECO:0000256" key="8">
    <source>
        <dbReference type="HAMAP-Rule" id="MF_00376"/>
    </source>
</evidence>
<sequence length="206" mass="21242">MLSIGLTGGIASGKSEVSRRLAERGAVIVDADLLAREAVDAGSDGLAEVVSAFGQGVLTADGALDRAALGAIVFADPARRETLNAIVHPRVRARAAQIAAAAVAADRQAVIVQDIPLLVETGQAGNFDVVVVVDAPDDVRVARLLARNGMSEAEARSRIAAQATREERLAAADHVIANTGSLAELREAVDRLWDDVLAPAAAKQGT</sequence>
<evidence type="ECO:0000256" key="9">
    <source>
        <dbReference type="NCBIfam" id="TIGR00152"/>
    </source>
</evidence>
<dbReference type="HAMAP" id="MF_00376">
    <property type="entry name" value="Dephospho_CoA_kinase"/>
    <property type="match status" value="1"/>
</dbReference>
<dbReference type="PANTHER" id="PTHR10695:SF46">
    <property type="entry name" value="BIFUNCTIONAL COENZYME A SYNTHASE-RELATED"/>
    <property type="match status" value="1"/>
</dbReference>
<keyword evidence="6 8" id="KW-0067">ATP-binding</keyword>
<dbReference type="InterPro" id="IPR001977">
    <property type="entry name" value="Depp_CoAkinase"/>
</dbReference>
<dbReference type="PANTHER" id="PTHR10695">
    <property type="entry name" value="DEPHOSPHO-COA KINASE-RELATED"/>
    <property type="match status" value="1"/>
</dbReference>
<dbReference type="AlphaFoldDB" id="A0AB39L7X3"/>
<comment type="function">
    <text evidence="8">Catalyzes the phosphorylation of the 3'-hydroxyl group of dephosphocoenzyme A to form coenzyme A.</text>
</comment>
<dbReference type="FunFam" id="3.40.50.300:FF:000991">
    <property type="entry name" value="Dephospho-CoA kinase"/>
    <property type="match status" value="1"/>
</dbReference>
<comment type="pathway">
    <text evidence="8">Cofactor biosynthesis; coenzyme A biosynthesis; CoA from (R)-pantothenate: step 5/5.</text>
</comment>
<protein>
    <recommendedName>
        <fullName evidence="8 9">Dephospho-CoA kinase</fullName>
        <ecNumber evidence="8 9">2.7.1.24</ecNumber>
    </recommendedName>
    <alternativeName>
        <fullName evidence="8">Dephosphocoenzyme A kinase</fullName>
    </alternativeName>
</protein>